<dbReference type="Pfam" id="PF13556">
    <property type="entry name" value="HTH_30"/>
    <property type="match status" value="1"/>
</dbReference>
<dbReference type="EMBL" id="CP073249">
    <property type="protein sequence ID" value="QUF04198.1"/>
    <property type="molecule type" value="Genomic_DNA"/>
</dbReference>
<organism evidence="4 5">
    <name type="scientific">Actinosynnema pretiosum subsp. pretiosum</name>
    <dbReference type="NCBI Taxonomy" id="103721"/>
    <lineage>
        <taxon>Bacteria</taxon>
        <taxon>Bacillati</taxon>
        <taxon>Actinomycetota</taxon>
        <taxon>Actinomycetes</taxon>
        <taxon>Pseudonocardiales</taxon>
        <taxon>Pseudonocardiaceae</taxon>
        <taxon>Actinosynnema</taxon>
    </lineage>
</organism>
<dbReference type="InterPro" id="IPR041522">
    <property type="entry name" value="CdaR_GGDEF"/>
</dbReference>
<dbReference type="PANTHER" id="PTHR33744">
    <property type="entry name" value="CARBOHYDRATE DIACID REGULATOR"/>
    <property type="match status" value="1"/>
</dbReference>
<sequence length="438" mass="46386">MPTTARPPLFPAPAAEGAPACRAEVLAEAEARCGRAGVRWAVATGRALLADITRDLADRRELSGCDDVRLTSDDHAFLELVALWCALRLSGVRRPPDALAHDVEAAVRTHVERGFDLDGPLTLIRMAHAGITRDLMGRCDPPEGPAHRVAALRELSDGLFDAVEVLCGLVSAGFSRERQRWRGGLAGQRRELVRRVLRGEHVPEDRATGRLGYDVTQQHLAVLVRSETERRGADLERAALRLLGRAGCTARLLVPAGAAELWAWGAQPDAGAVLAGTPLPDGVRAATGLPAPGLAGMRASHLQAVTAAGIGARAGAAGVHEYRDLELVSLLAAHETAAAAFVARELGPLAEDSPTARALRATLKSYLDSDRSPAAAAKNLHVAKNTVLYRVRKAERLRGSPLGENRLRLHAALHLAEVLLAGGERTSGATATARTQTA</sequence>
<evidence type="ECO:0000256" key="1">
    <source>
        <dbReference type="ARBA" id="ARBA00006754"/>
    </source>
</evidence>
<dbReference type="InterPro" id="IPR042070">
    <property type="entry name" value="PucR_C-HTH_sf"/>
</dbReference>
<dbReference type="Proteomes" id="UP000677152">
    <property type="component" value="Chromosome"/>
</dbReference>
<gene>
    <name evidence="4" type="ORF">KCV87_33495</name>
</gene>
<dbReference type="AlphaFoldDB" id="A0AA45L7D4"/>
<dbReference type="InterPro" id="IPR025736">
    <property type="entry name" value="PucR_C-HTH_dom"/>
</dbReference>
<feature type="domain" description="PucR C-terminal helix-turn-helix" evidence="2">
    <location>
        <begin position="359"/>
        <end position="414"/>
    </location>
</feature>
<accession>A0AA45L7D4</accession>
<name>A0AA45L7D4_9PSEU</name>
<proteinExistence type="inferred from homology"/>
<reference evidence="4" key="1">
    <citation type="submission" date="2021-04" db="EMBL/GenBank/DDBJ databases">
        <title>Genomic sequence of Actinosynnema pretiosum subsp. pretiosum ATCC 31280 (C-14919).</title>
        <authorList>
            <person name="Bai L."/>
            <person name="Wang X."/>
            <person name="Xiao Y."/>
        </authorList>
    </citation>
    <scope>NUCLEOTIDE SEQUENCE</scope>
    <source>
        <strain evidence="4">ATCC 31280</strain>
    </source>
</reference>
<dbReference type="Pfam" id="PF17853">
    <property type="entry name" value="GGDEF_2"/>
    <property type="match status" value="1"/>
</dbReference>
<evidence type="ECO:0000313" key="4">
    <source>
        <dbReference type="EMBL" id="QUF04198.1"/>
    </source>
</evidence>
<feature type="domain" description="CdaR GGDEF-like" evidence="3">
    <location>
        <begin position="208"/>
        <end position="308"/>
    </location>
</feature>
<protein>
    <submittedName>
        <fullName evidence="4">Helix-turn-helix domain-containing protein</fullName>
    </submittedName>
</protein>
<dbReference type="Gene3D" id="1.10.10.2840">
    <property type="entry name" value="PucR C-terminal helix-turn-helix domain"/>
    <property type="match status" value="1"/>
</dbReference>
<evidence type="ECO:0000313" key="5">
    <source>
        <dbReference type="Proteomes" id="UP000677152"/>
    </source>
</evidence>
<dbReference type="InterPro" id="IPR051448">
    <property type="entry name" value="CdaR-like_regulators"/>
</dbReference>
<comment type="similarity">
    <text evidence="1">Belongs to the CdaR family.</text>
</comment>
<evidence type="ECO:0000259" key="2">
    <source>
        <dbReference type="Pfam" id="PF13556"/>
    </source>
</evidence>
<evidence type="ECO:0000259" key="3">
    <source>
        <dbReference type="Pfam" id="PF17853"/>
    </source>
</evidence>
<dbReference type="PANTHER" id="PTHR33744:SF1">
    <property type="entry name" value="DNA-BINDING TRANSCRIPTIONAL ACTIVATOR ADER"/>
    <property type="match status" value="1"/>
</dbReference>